<dbReference type="Proteomes" id="UP000052978">
    <property type="component" value="Unassembled WGS sequence"/>
</dbReference>
<evidence type="ECO:0000313" key="6">
    <source>
        <dbReference type="EMBL" id="EPQ04909.1"/>
    </source>
</evidence>
<dbReference type="SMART" id="SM00281">
    <property type="entry name" value="LamB"/>
    <property type="match status" value="1"/>
</dbReference>
<keyword evidence="2" id="KW-0677">Repeat</keyword>
<proteinExistence type="predicted"/>
<evidence type="ECO:0000313" key="7">
    <source>
        <dbReference type="Proteomes" id="UP000052978"/>
    </source>
</evidence>
<dbReference type="InterPro" id="IPR000034">
    <property type="entry name" value="Laminin_IV"/>
</dbReference>
<keyword evidence="4" id="KW-0325">Glycoprotein</keyword>
<evidence type="ECO:0000259" key="5">
    <source>
        <dbReference type="PROSITE" id="PS51115"/>
    </source>
</evidence>
<evidence type="ECO:0000256" key="2">
    <source>
        <dbReference type="ARBA" id="ARBA00022737"/>
    </source>
</evidence>
<keyword evidence="1" id="KW-0732">Signal</keyword>
<dbReference type="eggNOG" id="KOG3509">
    <property type="taxonomic scope" value="Eukaryota"/>
</dbReference>
<dbReference type="AlphaFoldDB" id="S7ML63"/>
<keyword evidence="7" id="KW-1185">Reference proteome</keyword>
<evidence type="ECO:0000256" key="4">
    <source>
        <dbReference type="ARBA" id="ARBA00023180"/>
    </source>
</evidence>
<accession>S7ML63</accession>
<feature type="domain" description="Laminin IV type A" evidence="5">
    <location>
        <begin position="79"/>
        <end position="256"/>
    </location>
</feature>
<dbReference type="PROSITE" id="PS51115">
    <property type="entry name" value="LAMININ_IVA"/>
    <property type="match status" value="1"/>
</dbReference>
<reference evidence="6 7" key="1">
    <citation type="journal article" date="2013" name="Nat. Commun.">
        <title>Genome analysis reveals insights into physiology and longevity of the Brandt's bat Myotis brandtii.</title>
        <authorList>
            <person name="Seim I."/>
            <person name="Fang X."/>
            <person name="Xiong Z."/>
            <person name="Lobanov A.V."/>
            <person name="Huang Z."/>
            <person name="Ma S."/>
            <person name="Feng Y."/>
            <person name="Turanov A.A."/>
            <person name="Zhu Y."/>
            <person name="Lenz T.L."/>
            <person name="Gerashchenko M.V."/>
            <person name="Fan D."/>
            <person name="Hee Yim S."/>
            <person name="Yao X."/>
            <person name="Jordan D."/>
            <person name="Xiong Y."/>
            <person name="Ma Y."/>
            <person name="Lyapunov A.N."/>
            <person name="Chen G."/>
            <person name="Kulakova O.I."/>
            <person name="Sun Y."/>
            <person name="Lee S.G."/>
            <person name="Bronson R.T."/>
            <person name="Moskalev A.A."/>
            <person name="Sunyaev S.R."/>
            <person name="Zhang G."/>
            <person name="Krogh A."/>
            <person name="Wang J."/>
            <person name="Gladyshev V.N."/>
        </authorList>
    </citation>
    <scope>NUCLEOTIDE SEQUENCE [LARGE SCALE GENOMIC DNA]</scope>
</reference>
<evidence type="ECO:0000256" key="3">
    <source>
        <dbReference type="ARBA" id="ARBA00023157"/>
    </source>
</evidence>
<sequence>MWADLAGSSRQPVPWAILQLPALCLQNNVVGRLCNECITGSFHLSGRNPEGCLKCFCMGVSRQCTSSSWSRAQVHGSSEAPSQFSLTNAAGTHTTSMGISSPSPGELVFSSFHSLLSGPHFWNLPSCFRGDKVTSYGGELRFTVTQQPQPGSLPLHRQPLVVLQGNGIVLEHHSSREPSPGQPSTFTVPFREVSNSVPGAFRRRRQAPCFSHSGVSIPGCQENQPLIMLNPFGSDETDWDEHMTQVWPMGNSLLLV</sequence>
<dbReference type="EMBL" id="KE161682">
    <property type="protein sequence ID" value="EPQ04909.1"/>
    <property type="molecule type" value="Genomic_DNA"/>
</dbReference>
<dbReference type="Pfam" id="PF00052">
    <property type="entry name" value="Laminin_B"/>
    <property type="match status" value="1"/>
</dbReference>
<gene>
    <name evidence="6" type="ORF">D623_10020422</name>
</gene>
<evidence type="ECO:0000256" key="1">
    <source>
        <dbReference type="ARBA" id="ARBA00022729"/>
    </source>
</evidence>
<name>S7ML63_MYOBR</name>
<organism evidence="6 7">
    <name type="scientific">Myotis brandtii</name>
    <name type="common">Brandt's bat</name>
    <dbReference type="NCBI Taxonomy" id="109478"/>
    <lineage>
        <taxon>Eukaryota</taxon>
        <taxon>Metazoa</taxon>
        <taxon>Chordata</taxon>
        <taxon>Craniata</taxon>
        <taxon>Vertebrata</taxon>
        <taxon>Euteleostomi</taxon>
        <taxon>Mammalia</taxon>
        <taxon>Eutheria</taxon>
        <taxon>Laurasiatheria</taxon>
        <taxon>Chiroptera</taxon>
        <taxon>Yangochiroptera</taxon>
        <taxon>Vespertilionidae</taxon>
        <taxon>Myotis</taxon>
    </lineage>
</organism>
<protein>
    <submittedName>
        <fullName evidence="6">Basement membrane-specific heparan sulfate proteoglycan core protein</fullName>
    </submittedName>
</protein>
<keyword evidence="3" id="KW-1015">Disulfide bond</keyword>